<keyword evidence="1" id="KW-0472">Membrane</keyword>
<dbReference type="EMBL" id="WNHB01000002">
    <property type="protein sequence ID" value="MTT30771.1"/>
    <property type="molecule type" value="Genomic_DNA"/>
</dbReference>
<evidence type="ECO:0000256" key="1">
    <source>
        <dbReference type="SAM" id="Phobius"/>
    </source>
</evidence>
<feature type="transmembrane region" description="Helical" evidence="1">
    <location>
        <begin position="177"/>
        <end position="196"/>
    </location>
</feature>
<dbReference type="PANTHER" id="PTHR40078:SF1">
    <property type="entry name" value="INTEGRAL MEMBRANE PROTEIN"/>
    <property type="match status" value="1"/>
</dbReference>
<dbReference type="InterPro" id="IPR038750">
    <property type="entry name" value="YczE/YyaS-like"/>
</dbReference>
<organism evidence="3 4">
    <name type="scientific">Terrilactibacillus tamarindi</name>
    <dbReference type="NCBI Taxonomy" id="2599694"/>
    <lineage>
        <taxon>Bacteria</taxon>
        <taxon>Bacillati</taxon>
        <taxon>Bacillota</taxon>
        <taxon>Bacilli</taxon>
        <taxon>Bacillales</taxon>
        <taxon>Bacillaceae</taxon>
        <taxon>Terrilactibacillus</taxon>
    </lineage>
</organism>
<evidence type="ECO:0000313" key="4">
    <source>
        <dbReference type="Proteomes" id="UP000440978"/>
    </source>
</evidence>
<feature type="chain" id="PRO_5026922302" evidence="2">
    <location>
        <begin position="26"/>
        <end position="210"/>
    </location>
</feature>
<keyword evidence="2" id="KW-0732">Signal</keyword>
<keyword evidence="1" id="KW-1133">Transmembrane helix</keyword>
<dbReference type="OrthoDB" id="1902994at2"/>
<sequence length="210" mass="23510">MKKNIALLCLSILLNAFGNALTVKAALGSAPWTAAGLNISNLLHITVGNALILLGLVALIVDDILRKKWNKMKDIYNFLYLLCFGYFIDFWLVALTKFHVNLFAFRLIVCVFGIMCIGCALSIYLRLNVVLHPFDDMLKILREKYFKGNTVVAQRLSLGVPLCIGLSIGLINHNIVGINIGTVISFLCMGYFIVFFDKRIHLSLQRATRL</sequence>
<dbReference type="PANTHER" id="PTHR40078">
    <property type="entry name" value="INTEGRAL MEMBRANE PROTEIN-RELATED"/>
    <property type="match status" value="1"/>
</dbReference>
<keyword evidence="1" id="KW-0812">Transmembrane</keyword>
<evidence type="ECO:0000256" key="2">
    <source>
        <dbReference type="SAM" id="SignalP"/>
    </source>
</evidence>
<feature type="transmembrane region" description="Helical" evidence="1">
    <location>
        <begin position="42"/>
        <end position="65"/>
    </location>
</feature>
<feature type="transmembrane region" description="Helical" evidence="1">
    <location>
        <begin position="152"/>
        <end position="171"/>
    </location>
</feature>
<dbReference type="Proteomes" id="UP000440978">
    <property type="component" value="Unassembled WGS sequence"/>
</dbReference>
<feature type="transmembrane region" description="Helical" evidence="1">
    <location>
        <begin position="104"/>
        <end position="131"/>
    </location>
</feature>
<dbReference type="RefSeq" id="WP_155216270.1">
    <property type="nucleotide sequence ID" value="NZ_WNHB01000002.1"/>
</dbReference>
<gene>
    <name evidence="3" type="ORF">GMB86_01920</name>
</gene>
<reference evidence="3 4" key="1">
    <citation type="submission" date="2019-11" db="EMBL/GenBank/DDBJ databases">
        <title>Terrilactibacillus tamarindus sp. nov. BCM23-1 isolated from bark of Tamarindus indica.</title>
        <authorList>
            <person name="Kingkaew E."/>
            <person name="Tanasupawat S."/>
        </authorList>
    </citation>
    <scope>NUCLEOTIDE SEQUENCE [LARGE SCALE GENOMIC DNA]</scope>
    <source>
        <strain evidence="3 4">BCM23-1</strain>
    </source>
</reference>
<dbReference type="Pfam" id="PF19700">
    <property type="entry name" value="DUF6198"/>
    <property type="match status" value="1"/>
</dbReference>
<protein>
    <submittedName>
        <fullName evidence="3">Uncharacterized protein</fullName>
    </submittedName>
</protein>
<comment type="caution">
    <text evidence="3">The sequence shown here is derived from an EMBL/GenBank/DDBJ whole genome shotgun (WGS) entry which is preliminary data.</text>
</comment>
<keyword evidence="4" id="KW-1185">Reference proteome</keyword>
<accession>A0A6N8CLR6</accession>
<feature type="signal peptide" evidence="2">
    <location>
        <begin position="1"/>
        <end position="25"/>
    </location>
</feature>
<feature type="transmembrane region" description="Helical" evidence="1">
    <location>
        <begin position="77"/>
        <end position="98"/>
    </location>
</feature>
<proteinExistence type="predicted"/>
<evidence type="ECO:0000313" key="3">
    <source>
        <dbReference type="EMBL" id="MTT30771.1"/>
    </source>
</evidence>
<dbReference type="AlphaFoldDB" id="A0A6N8CLR6"/>
<name>A0A6N8CLR6_9BACI</name>